<dbReference type="SUPFAM" id="SSF53474">
    <property type="entry name" value="alpha/beta-Hydrolases"/>
    <property type="match status" value="1"/>
</dbReference>
<organism evidence="4 5">
    <name type="scientific">Armillaria luteobubalina</name>
    <dbReference type="NCBI Taxonomy" id="153913"/>
    <lineage>
        <taxon>Eukaryota</taxon>
        <taxon>Fungi</taxon>
        <taxon>Dikarya</taxon>
        <taxon>Basidiomycota</taxon>
        <taxon>Agaricomycotina</taxon>
        <taxon>Agaricomycetes</taxon>
        <taxon>Agaricomycetidae</taxon>
        <taxon>Agaricales</taxon>
        <taxon>Marasmiineae</taxon>
        <taxon>Physalacriaceae</taxon>
        <taxon>Armillaria</taxon>
    </lineage>
</organism>
<dbReference type="Proteomes" id="UP001175228">
    <property type="component" value="Unassembled WGS sequence"/>
</dbReference>
<evidence type="ECO:0000313" key="4">
    <source>
        <dbReference type="EMBL" id="KAK0494925.1"/>
    </source>
</evidence>
<dbReference type="Pfam" id="PF00561">
    <property type="entry name" value="Abhydrolase_1"/>
    <property type="match status" value="1"/>
</dbReference>
<dbReference type="Gene3D" id="3.40.50.1820">
    <property type="entry name" value="alpha/beta hydrolase"/>
    <property type="match status" value="1"/>
</dbReference>
<keyword evidence="2" id="KW-0378">Hydrolase</keyword>
<dbReference type="InterPro" id="IPR029058">
    <property type="entry name" value="AB_hydrolase_fold"/>
</dbReference>
<evidence type="ECO:0000256" key="1">
    <source>
        <dbReference type="ARBA" id="ARBA00010088"/>
    </source>
</evidence>
<sequence>MFRRALTGAWRPTLSLCLRRSLITHPKPNIRTFAMAQLPPVLSQASLETYSIKEGIKVIERFFDLPLDYSNPEGEKIRVFARNLIPKSKAKTTKEEEELPYRFTYRLGGPGYEIPFPNISGYVAEIHEQGYQTLWMDPRGTGLSTHISPESLPARLAANQAIADYLKFFRADSIVKDCEAIRKILLGHKTDPEDRKWTILGQSFGGFCAITYLSFHSEGLKEVFTTGGLAPLVDHPDSVYAATVLRVMQRNKIYYDKYPQDIKRVRNIMSYLEENEVQVPNGGRLSPKRFQHLGMDFGMHAGIDRVHQLVFRATNDLDTFGHLTYKTLQLIEQDQSFDGNPIFSILHEAIYCQGHASKWAAARTLQDYPQFSWSSVKSLADSVPIYFTGEMIFPSMFDDYANLRPLKGAAEILAQYDGWGQLFDLQQLSKNEVKVSSVSYFDDMYVDFNLAQDTAVKIKNTEQYVTNQLVHSGLRADPKDVMKRLFQLSKREYD</sequence>
<dbReference type="InterPro" id="IPR051601">
    <property type="entry name" value="Serine_prot/Carboxylest_S33"/>
</dbReference>
<dbReference type="AlphaFoldDB" id="A0AA39UVR1"/>
<proteinExistence type="inferred from homology"/>
<comment type="similarity">
    <text evidence="1">Belongs to the peptidase S33 family.</text>
</comment>
<dbReference type="GO" id="GO:0016787">
    <property type="term" value="F:hydrolase activity"/>
    <property type="evidence" value="ECO:0007669"/>
    <property type="project" value="UniProtKB-KW"/>
</dbReference>
<name>A0AA39UVR1_9AGAR</name>
<protein>
    <submittedName>
        <fullName evidence="4">Alpha/beta-hydrolase</fullName>
    </submittedName>
</protein>
<gene>
    <name evidence="4" type="ORF">EDD18DRAFT_1395995</name>
</gene>
<dbReference type="PANTHER" id="PTHR43248:SF2">
    <property type="entry name" value="PROLYL AMINOPEPTIDASE"/>
    <property type="match status" value="1"/>
</dbReference>
<comment type="caution">
    <text evidence="4">The sequence shown here is derived from an EMBL/GenBank/DDBJ whole genome shotgun (WGS) entry which is preliminary data.</text>
</comment>
<keyword evidence="5" id="KW-1185">Reference proteome</keyword>
<evidence type="ECO:0000256" key="2">
    <source>
        <dbReference type="ARBA" id="ARBA00022801"/>
    </source>
</evidence>
<dbReference type="PANTHER" id="PTHR43248">
    <property type="entry name" value="2-SUCCINYL-6-HYDROXY-2,4-CYCLOHEXADIENE-1-CARBOXYLATE SYNTHASE"/>
    <property type="match status" value="1"/>
</dbReference>
<evidence type="ECO:0000313" key="5">
    <source>
        <dbReference type="Proteomes" id="UP001175228"/>
    </source>
</evidence>
<evidence type="ECO:0000259" key="3">
    <source>
        <dbReference type="Pfam" id="PF00561"/>
    </source>
</evidence>
<reference evidence="4" key="1">
    <citation type="submission" date="2023-06" db="EMBL/GenBank/DDBJ databases">
        <authorList>
            <consortium name="Lawrence Berkeley National Laboratory"/>
            <person name="Ahrendt S."/>
            <person name="Sahu N."/>
            <person name="Indic B."/>
            <person name="Wong-Bajracharya J."/>
            <person name="Merenyi Z."/>
            <person name="Ke H.-M."/>
            <person name="Monk M."/>
            <person name="Kocsube S."/>
            <person name="Drula E."/>
            <person name="Lipzen A."/>
            <person name="Balint B."/>
            <person name="Henrissat B."/>
            <person name="Andreopoulos B."/>
            <person name="Martin F.M."/>
            <person name="Harder C.B."/>
            <person name="Rigling D."/>
            <person name="Ford K.L."/>
            <person name="Foster G.D."/>
            <person name="Pangilinan J."/>
            <person name="Papanicolaou A."/>
            <person name="Barry K."/>
            <person name="LaButti K."/>
            <person name="Viragh M."/>
            <person name="Koriabine M."/>
            <person name="Yan M."/>
            <person name="Riley R."/>
            <person name="Champramary S."/>
            <person name="Plett K.L."/>
            <person name="Tsai I.J."/>
            <person name="Slot J."/>
            <person name="Sipos G."/>
            <person name="Plett J."/>
            <person name="Nagy L.G."/>
            <person name="Grigoriev I.V."/>
        </authorList>
    </citation>
    <scope>NUCLEOTIDE SEQUENCE</scope>
    <source>
        <strain evidence="4">HWK02</strain>
    </source>
</reference>
<dbReference type="InterPro" id="IPR000073">
    <property type="entry name" value="AB_hydrolase_1"/>
</dbReference>
<feature type="domain" description="AB hydrolase-1" evidence="3">
    <location>
        <begin position="128"/>
        <end position="259"/>
    </location>
</feature>
<dbReference type="EMBL" id="JAUEPU010000019">
    <property type="protein sequence ID" value="KAK0494925.1"/>
    <property type="molecule type" value="Genomic_DNA"/>
</dbReference>
<accession>A0AA39UVR1</accession>